<sequence>MNKRLLSIAKIAILLLSVTTLFSACGEDKEYYYDSTDIYQRYIVIQANQWKWNSEYSRYEATGNLDGFSQTQYDDAAIVVSTFWTEGNTEIQTSLPYVRTWVDNNNIKYNETIGYELITGSRTITFYIQNSDMLERPSSKIDYEFKFTAIKYF</sequence>
<gene>
    <name evidence="2" type="ORF">SAMN05444362_101471</name>
</gene>
<dbReference type="Proteomes" id="UP000184480">
    <property type="component" value="Unassembled WGS sequence"/>
</dbReference>
<evidence type="ECO:0000313" key="2">
    <source>
        <dbReference type="EMBL" id="SHE50169.1"/>
    </source>
</evidence>
<evidence type="ECO:0008006" key="4">
    <source>
        <dbReference type="Google" id="ProtNLM"/>
    </source>
</evidence>
<keyword evidence="1" id="KW-0732">Signal</keyword>
<feature type="chain" id="PRO_5009907648" description="Lipocalin-like domain-containing protein" evidence="1">
    <location>
        <begin position="24"/>
        <end position="153"/>
    </location>
</feature>
<name>A0A1M4U0D7_9BACT</name>
<dbReference type="PROSITE" id="PS51257">
    <property type="entry name" value="PROKAR_LIPOPROTEIN"/>
    <property type="match status" value="1"/>
</dbReference>
<dbReference type="AlphaFoldDB" id="A0A1M4U0D7"/>
<feature type="signal peptide" evidence="1">
    <location>
        <begin position="1"/>
        <end position="23"/>
    </location>
</feature>
<reference evidence="3" key="1">
    <citation type="submission" date="2016-11" db="EMBL/GenBank/DDBJ databases">
        <authorList>
            <person name="Varghese N."/>
            <person name="Submissions S."/>
        </authorList>
    </citation>
    <scope>NUCLEOTIDE SEQUENCE [LARGE SCALE GENOMIC DNA]</scope>
    <source>
        <strain evidence="3">DSM 27370</strain>
    </source>
</reference>
<protein>
    <recommendedName>
        <fullName evidence="4">Lipocalin-like domain-containing protein</fullName>
    </recommendedName>
</protein>
<keyword evidence="3" id="KW-1185">Reference proteome</keyword>
<proteinExistence type="predicted"/>
<dbReference type="STRING" id="1346286.SAMN05444362_101471"/>
<organism evidence="2 3">
    <name type="scientific">Dysgonomonas macrotermitis</name>
    <dbReference type="NCBI Taxonomy" id="1346286"/>
    <lineage>
        <taxon>Bacteria</taxon>
        <taxon>Pseudomonadati</taxon>
        <taxon>Bacteroidota</taxon>
        <taxon>Bacteroidia</taxon>
        <taxon>Bacteroidales</taxon>
        <taxon>Dysgonomonadaceae</taxon>
        <taxon>Dysgonomonas</taxon>
    </lineage>
</organism>
<dbReference type="EMBL" id="FQUC01000001">
    <property type="protein sequence ID" value="SHE50169.1"/>
    <property type="molecule type" value="Genomic_DNA"/>
</dbReference>
<evidence type="ECO:0000256" key="1">
    <source>
        <dbReference type="SAM" id="SignalP"/>
    </source>
</evidence>
<dbReference type="OrthoDB" id="1099084at2"/>
<dbReference type="RefSeq" id="WP_062175547.1">
    <property type="nucleotide sequence ID" value="NZ_BBXL01000001.1"/>
</dbReference>
<evidence type="ECO:0000313" key="3">
    <source>
        <dbReference type="Proteomes" id="UP000184480"/>
    </source>
</evidence>
<accession>A0A1M4U0D7</accession>